<name>W7CV53_9LIST</name>
<proteinExistence type="predicted"/>
<dbReference type="RefSeq" id="WP_035314035.1">
    <property type="nucleotide sequence ID" value="NZ_AODH01000017.1"/>
</dbReference>
<comment type="caution">
    <text evidence="1">The sequence shown here is derived from an EMBL/GenBank/DDBJ whole genome shotgun (WGS) entry which is preliminary data.</text>
</comment>
<dbReference type="EMBL" id="AODH01000017">
    <property type="protein sequence ID" value="EUJ40565.1"/>
    <property type="molecule type" value="Genomic_DNA"/>
</dbReference>
<organism evidence="1 2">
    <name type="scientific">Brochothrix campestris FSL F6-1037</name>
    <dbReference type="NCBI Taxonomy" id="1265861"/>
    <lineage>
        <taxon>Bacteria</taxon>
        <taxon>Bacillati</taxon>
        <taxon>Bacillota</taxon>
        <taxon>Bacilli</taxon>
        <taxon>Bacillales</taxon>
        <taxon>Listeriaceae</taxon>
        <taxon>Brochothrix</taxon>
    </lineage>
</organism>
<protein>
    <submittedName>
        <fullName evidence="1">Uncharacterized protein</fullName>
    </submittedName>
</protein>
<accession>W7CV53</accession>
<gene>
    <name evidence="1" type="ORF">BCAMP_05004</name>
</gene>
<dbReference type="Proteomes" id="UP000019243">
    <property type="component" value="Unassembled WGS sequence"/>
</dbReference>
<evidence type="ECO:0000313" key="1">
    <source>
        <dbReference type="EMBL" id="EUJ40565.1"/>
    </source>
</evidence>
<sequence>MKVLKRMLKSTINLKKRTLILGLLFLVVLTFLISGSAVQQSLKEVLNTNRDKVNAIVSININLDTIMQEMMSADSGKSKKKRLMQKWSKK</sequence>
<dbReference type="STRING" id="1265861.BCAMP_05004"/>
<keyword evidence="2" id="KW-1185">Reference proteome</keyword>
<evidence type="ECO:0000313" key="2">
    <source>
        <dbReference type="Proteomes" id="UP000019243"/>
    </source>
</evidence>
<dbReference type="AlphaFoldDB" id="W7CV53"/>
<reference evidence="1 2" key="1">
    <citation type="submission" date="2012-12" db="EMBL/GenBank/DDBJ databases">
        <title>Novel taxa of Listeriaceae from agricultural environments in the United States.</title>
        <authorList>
            <person name="den Bakker H.C."/>
            <person name="Allred A."/>
            <person name="Warchocki S."/>
            <person name="Wright E.M."/>
            <person name="Burrell A."/>
            <person name="Nightingale K.K."/>
            <person name="Kephart D."/>
            <person name="Wiedmann M."/>
        </authorList>
    </citation>
    <scope>NUCLEOTIDE SEQUENCE [LARGE SCALE GENOMIC DNA]</scope>
    <source>
        <strain evidence="1 2">FSL F6-1037</strain>
    </source>
</reference>